<name>A0A6J1C4J6_MOMCH</name>
<accession>A0A6J1C4J6</accession>
<dbReference type="Proteomes" id="UP000504603">
    <property type="component" value="Unplaced"/>
</dbReference>
<keyword evidence="8" id="KW-0732">Signal</keyword>
<keyword evidence="6" id="KW-0378">Hydrolase</keyword>
<reference evidence="11" key="1">
    <citation type="submission" date="2025-08" db="UniProtKB">
        <authorList>
            <consortium name="RefSeq"/>
        </authorList>
    </citation>
    <scope>IDENTIFICATION</scope>
    <source>
        <strain evidence="11">OHB3-1</strain>
    </source>
</reference>
<dbReference type="GO" id="GO:0004190">
    <property type="term" value="F:aspartic-type endopeptidase activity"/>
    <property type="evidence" value="ECO:0007669"/>
    <property type="project" value="UniProtKB-KW"/>
</dbReference>
<comment type="similarity">
    <text evidence="2">Belongs to the peptidase A1 family.</text>
</comment>
<evidence type="ECO:0000259" key="9">
    <source>
        <dbReference type="PROSITE" id="PS51767"/>
    </source>
</evidence>
<evidence type="ECO:0000313" key="11">
    <source>
        <dbReference type="RefSeq" id="XP_022136655.1"/>
    </source>
</evidence>
<dbReference type="InterPro" id="IPR032799">
    <property type="entry name" value="TAXi_C"/>
</dbReference>
<protein>
    <submittedName>
        <fullName evidence="11">Aspartic proteinase CDR1-like</fullName>
    </submittedName>
</protein>
<dbReference type="Gene3D" id="2.40.70.10">
    <property type="entry name" value="Acid Proteases"/>
    <property type="match status" value="2"/>
</dbReference>
<evidence type="ECO:0000256" key="7">
    <source>
        <dbReference type="ARBA" id="ARBA00023180"/>
    </source>
</evidence>
<keyword evidence="5" id="KW-0064">Aspartyl protease</keyword>
<proteinExistence type="inferred from homology"/>
<dbReference type="InterPro" id="IPR032861">
    <property type="entry name" value="TAXi_N"/>
</dbReference>
<evidence type="ECO:0000256" key="6">
    <source>
        <dbReference type="ARBA" id="ARBA00022801"/>
    </source>
</evidence>
<dbReference type="FunFam" id="2.40.70.10:FF:000050">
    <property type="entry name" value="Aspartic proteinase CDR1"/>
    <property type="match status" value="1"/>
</dbReference>
<dbReference type="RefSeq" id="XP_022136655.1">
    <property type="nucleotide sequence ID" value="XM_022280963.1"/>
</dbReference>
<dbReference type="InterPro" id="IPR021109">
    <property type="entry name" value="Peptidase_aspartic_dom_sf"/>
</dbReference>
<keyword evidence="3" id="KW-0964">Secreted</keyword>
<gene>
    <name evidence="11" type="primary">LOC111008307</name>
</gene>
<evidence type="ECO:0000256" key="2">
    <source>
        <dbReference type="ARBA" id="ARBA00007447"/>
    </source>
</evidence>
<feature type="signal peptide" evidence="8">
    <location>
        <begin position="1"/>
        <end position="18"/>
    </location>
</feature>
<dbReference type="InterPro" id="IPR033121">
    <property type="entry name" value="PEPTIDASE_A1"/>
</dbReference>
<dbReference type="PROSITE" id="PS51767">
    <property type="entry name" value="PEPTIDASE_A1"/>
    <property type="match status" value="1"/>
</dbReference>
<dbReference type="GO" id="GO:0005576">
    <property type="term" value="C:extracellular region"/>
    <property type="evidence" value="ECO:0007669"/>
    <property type="project" value="UniProtKB-SubCell"/>
</dbReference>
<comment type="subcellular location">
    <subcellularLocation>
        <location evidence="1">Secreted</location>
    </subcellularLocation>
</comment>
<keyword evidence="10" id="KW-1185">Reference proteome</keyword>
<dbReference type="PANTHER" id="PTHR47967:SF128">
    <property type="entry name" value="ASPARTIC PROTEINASE CDR1-LIKE"/>
    <property type="match status" value="1"/>
</dbReference>
<sequence>MAATSVFFILLFFSFSEATTHSTNGFTASLFHRDSSLSPYDRLNNAVRRSFSRSATLFRRAAAGVSTTAAKFPIIPANGEFLMEVSLGTPPVKFVGIADTGSDLTWTQCLPCNQCFNQSGPIFNPRGSSTYRQVSCRSGTCHSLQASGCGPDGRTCGYGYTYGDQSYTYGELGRDKITIGSFRLRNTVIGCGHENGGTFGSGASSGIIGLGGGSLSLASQLNKIGAVRRRFSYCLPNIFRNANLTGTINFGGHAVVSGRGAVSTPLVPKNPDTYYYLTLEAVSVGNTRHAADMSSAVEGGMGNIIIDSGTTLTFLPQNLYDGVVSTLTKVIRAKRAEDPAGILELCYATNEIRDGHIPTITAHFGGSAAVKLLPLNTFGEVAENVSCLTFAPSSELAIFGNLAQMNFLVGYDLHARRLSFKPTVCA</sequence>
<dbReference type="InterPro" id="IPR001969">
    <property type="entry name" value="Aspartic_peptidase_AS"/>
</dbReference>
<dbReference type="Pfam" id="PF14541">
    <property type="entry name" value="TAXi_C"/>
    <property type="match status" value="1"/>
</dbReference>
<keyword evidence="7" id="KW-0325">Glycoprotein</keyword>
<evidence type="ECO:0000256" key="3">
    <source>
        <dbReference type="ARBA" id="ARBA00022525"/>
    </source>
</evidence>
<evidence type="ECO:0000256" key="4">
    <source>
        <dbReference type="ARBA" id="ARBA00022670"/>
    </source>
</evidence>
<organism evidence="10 11">
    <name type="scientific">Momordica charantia</name>
    <name type="common">Bitter gourd</name>
    <name type="synonym">Balsam pear</name>
    <dbReference type="NCBI Taxonomy" id="3673"/>
    <lineage>
        <taxon>Eukaryota</taxon>
        <taxon>Viridiplantae</taxon>
        <taxon>Streptophyta</taxon>
        <taxon>Embryophyta</taxon>
        <taxon>Tracheophyta</taxon>
        <taxon>Spermatophyta</taxon>
        <taxon>Magnoliopsida</taxon>
        <taxon>eudicotyledons</taxon>
        <taxon>Gunneridae</taxon>
        <taxon>Pentapetalae</taxon>
        <taxon>rosids</taxon>
        <taxon>fabids</taxon>
        <taxon>Cucurbitales</taxon>
        <taxon>Cucurbitaceae</taxon>
        <taxon>Momordiceae</taxon>
        <taxon>Momordica</taxon>
    </lineage>
</organism>
<dbReference type="SUPFAM" id="SSF50630">
    <property type="entry name" value="Acid proteases"/>
    <property type="match status" value="1"/>
</dbReference>
<dbReference type="GO" id="GO:0006508">
    <property type="term" value="P:proteolysis"/>
    <property type="evidence" value="ECO:0007669"/>
    <property type="project" value="UniProtKB-KW"/>
</dbReference>
<dbReference type="KEGG" id="mcha:111008307"/>
<feature type="domain" description="Peptidase A1" evidence="9">
    <location>
        <begin position="81"/>
        <end position="421"/>
    </location>
</feature>
<evidence type="ECO:0000256" key="8">
    <source>
        <dbReference type="SAM" id="SignalP"/>
    </source>
</evidence>
<evidence type="ECO:0000256" key="1">
    <source>
        <dbReference type="ARBA" id="ARBA00004613"/>
    </source>
</evidence>
<dbReference type="AlphaFoldDB" id="A0A6J1C4J6"/>
<dbReference type="OrthoDB" id="2747330at2759"/>
<dbReference type="FunFam" id="2.40.70.10:FF:000031">
    <property type="entry name" value="Aspartyl protease AED1"/>
    <property type="match status" value="1"/>
</dbReference>
<evidence type="ECO:0000256" key="5">
    <source>
        <dbReference type="ARBA" id="ARBA00022750"/>
    </source>
</evidence>
<dbReference type="GeneID" id="111008307"/>
<dbReference type="InterPro" id="IPR034161">
    <property type="entry name" value="Pepsin-like_plant"/>
</dbReference>
<dbReference type="PANTHER" id="PTHR47967">
    <property type="entry name" value="OS07G0603500 PROTEIN-RELATED"/>
    <property type="match status" value="1"/>
</dbReference>
<feature type="chain" id="PRO_5026915978" evidence="8">
    <location>
        <begin position="19"/>
        <end position="426"/>
    </location>
</feature>
<evidence type="ECO:0000313" key="10">
    <source>
        <dbReference type="Proteomes" id="UP000504603"/>
    </source>
</evidence>
<keyword evidence="4" id="KW-0645">Protease</keyword>
<dbReference type="Pfam" id="PF14543">
    <property type="entry name" value="TAXi_N"/>
    <property type="match status" value="1"/>
</dbReference>
<dbReference type="CDD" id="cd05476">
    <property type="entry name" value="pepsin_A_like_plant"/>
    <property type="match status" value="1"/>
</dbReference>
<dbReference type="InterPro" id="IPR051708">
    <property type="entry name" value="Plant_Aspart_Prot_A1"/>
</dbReference>
<dbReference type="PROSITE" id="PS00141">
    <property type="entry name" value="ASP_PROTEASE"/>
    <property type="match status" value="1"/>
</dbReference>